<evidence type="ECO:0000256" key="4">
    <source>
        <dbReference type="SAM" id="MobiDB-lite"/>
    </source>
</evidence>
<dbReference type="GO" id="GO:0006355">
    <property type="term" value="P:regulation of DNA-templated transcription"/>
    <property type="evidence" value="ECO:0007669"/>
    <property type="project" value="InterPro"/>
</dbReference>
<keyword evidence="2 3" id="KW-0802">TPR repeat</keyword>
<dbReference type="PROSITE" id="PS50005">
    <property type="entry name" value="TPR"/>
    <property type="match status" value="2"/>
</dbReference>
<feature type="compositionally biased region" description="Gly residues" evidence="4">
    <location>
        <begin position="1274"/>
        <end position="1293"/>
    </location>
</feature>
<name>A0A9W6BFW3_9CHLO</name>
<evidence type="ECO:0000256" key="2">
    <source>
        <dbReference type="ARBA" id="ARBA00022803"/>
    </source>
</evidence>
<evidence type="ECO:0000313" key="5">
    <source>
        <dbReference type="EMBL" id="GLC51010.1"/>
    </source>
</evidence>
<dbReference type="Gene3D" id="1.25.40.10">
    <property type="entry name" value="Tetratricopeptide repeat domain"/>
    <property type="match status" value="4"/>
</dbReference>
<feature type="region of interest" description="Disordered" evidence="4">
    <location>
        <begin position="1080"/>
        <end position="1313"/>
    </location>
</feature>
<proteinExistence type="predicted"/>
<feature type="compositionally biased region" description="Acidic residues" evidence="4">
    <location>
        <begin position="1155"/>
        <end position="1169"/>
    </location>
</feature>
<evidence type="ECO:0000256" key="1">
    <source>
        <dbReference type="ARBA" id="ARBA00022737"/>
    </source>
</evidence>
<dbReference type="Pfam" id="PF14559">
    <property type="entry name" value="TPR_19"/>
    <property type="match status" value="3"/>
</dbReference>
<feature type="compositionally biased region" description="Acidic residues" evidence="4">
    <location>
        <begin position="1123"/>
        <end position="1143"/>
    </location>
</feature>
<dbReference type="PANTHER" id="PTHR14027">
    <property type="entry name" value="RNA POLYMERASE-ASSOCIATED PROTEIN CTR9"/>
    <property type="match status" value="1"/>
</dbReference>
<keyword evidence="1" id="KW-0677">Repeat</keyword>
<gene>
    <name evidence="5" type="primary">PLESTMB000565</name>
    <name evidence="5" type="ORF">PLESTB_000456300</name>
</gene>
<dbReference type="SMART" id="SM00028">
    <property type="entry name" value="TPR"/>
    <property type="match status" value="10"/>
</dbReference>
<dbReference type="GO" id="GO:0016593">
    <property type="term" value="C:Cdc73/Paf1 complex"/>
    <property type="evidence" value="ECO:0007669"/>
    <property type="project" value="TreeGrafter"/>
</dbReference>
<keyword evidence="6" id="KW-1185">Reference proteome</keyword>
<feature type="region of interest" description="Disordered" evidence="4">
    <location>
        <begin position="415"/>
        <end position="438"/>
    </location>
</feature>
<dbReference type="InterPro" id="IPR011990">
    <property type="entry name" value="TPR-like_helical_dom_sf"/>
</dbReference>
<organism evidence="5 6">
    <name type="scientific">Pleodorina starrii</name>
    <dbReference type="NCBI Taxonomy" id="330485"/>
    <lineage>
        <taxon>Eukaryota</taxon>
        <taxon>Viridiplantae</taxon>
        <taxon>Chlorophyta</taxon>
        <taxon>core chlorophytes</taxon>
        <taxon>Chlorophyceae</taxon>
        <taxon>CS clade</taxon>
        <taxon>Chlamydomonadales</taxon>
        <taxon>Volvocaceae</taxon>
        <taxon>Pleodorina</taxon>
    </lineage>
</organism>
<comment type="caution">
    <text evidence="5">The sequence shown here is derived from an EMBL/GenBank/DDBJ whole genome shotgun (WGS) entry which is preliminary data.</text>
</comment>
<dbReference type="EMBL" id="BRXU01000004">
    <property type="protein sequence ID" value="GLC51010.1"/>
    <property type="molecule type" value="Genomic_DNA"/>
</dbReference>
<feature type="repeat" description="TPR" evidence="3">
    <location>
        <begin position="208"/>
        <end position="241"/>
    </location>
</feature>
<feature type="region of interest" description="Disordered" evidence="4">
    <location>
        <begin position="526"/>
        <end position="613"/>
    </location>
</feature>
<dbReference type="GO" id="GO:0000993">
    <property type="term" value="F:RNA polymerase II complex binding"/>
    <property type="evidence" value="ECO:0007669"/>
    <property type="project" value="TreeGrafter"/>
</dbReference>
<evidence type="ECO:0000313" key="6">
    <source>
        <dbReference type="Proteomes" id="UP001165080"/>
    </source>
</evidence>
<feature type="region of interest" description="Disordered" evidence="4">
    <location>
        <begin position="1031"/>
        <end position="1068"/>
    </location>
</feature>
<feature type="compositionally biased region" description="Basic residues" evidence="4">
    <location>
        <begin position="1105"/>
        <end position="1116"/>
    </location>
</feature>
<dbReference type="GO" id="GO:0006368">
    <property type="term" value="P:transcription elongation by RNA polymerase II"/>
    <property type="evidence" value="ECO:0007669"/>
    <property type="project" value="TreeGrafter"/>
</dbReference>
<accession>A0A9W6BFW3</accession>
<dbReference type="SUPFAM" id="SSF48452">
    <property type="entry name" value="TPR-like"/>
    <property type="match status" value="4"/>
</dbReference>
<dbReference type="InterPro" id="IPR019734">
    <property type="entry name" value="TPR_rpt"/>
</dbReference>
<dbReference type="Pfam" id="PF13432">
    <property type="entry name" value="TPR_16"/>
    <property type="match status" value="1"/>
</dbReference>
<dbReference type="Proteomes" id="UP001165080">
    <property type="component" value="Unassembled WGS sequence"/>
</dbReference>
<feature type="compositionally biased region" description="Gly residues" evidence="4">
    <location>
        <begin position="1209"/>
        <end position="1224"/>
    </location>
</feature>
<feature type="compositionally biased region" description="Acidic residues" evidence="4">
    <location>
        <begin position="560"/>
        <end position="578"/>
    </location>
</feature>
<evidence type="ECO:0000256" key="3">
    <source>
        <dbReference type="PROSITE-ProRule" id="PRU00339"/>
    </source>
</evidence>
<feature type="compositionally biased region" description="Low complexity" evidence="4">
    <location>
        <begin position="415"/>
        <end position="430"/>
    </location>
</feature>
<dbReference type="OrthoDB" id="343875at2759"/>
<dbReference type="PANTHER" id="PTHR14027:SF2">
    <property type="entry name" value="RNA POLYMERASE-ASSOCIATED PROTEIN CTR9 HOMOLOG"/>
    <property type="match status" value="1"/>
</dbReference>
<reference evidence="5 6" key="1">
    <citation type="journal article" date="2023" name="Commun. Biol.">
        <title>Reorganization of the ancestral sex-determining regions during the evolution of trioecy in Pleodorina starrii.</title>
        <authorList>
            <person name="Takahashi K."/>
            <person name="Suzuki S."/>
            <person name="Kawai-Toyooka H."/>
            <person name="Yamamoto K."/>
            <person name="Hamaji T."/>
            <person name="Ootsuki R."/>
            <person name="Yamaguchi H."/>
            <person name="Kawachi M."/>
            <person name="Higashiyama T."/>
            <person name="Nozaki H."/>
        </authorList>
    </citation>
    <scope>NUCLEOTIDE SEQUENCE [LARGE SCALE GENOMIC DNA]</scope>
    <source>
        <strain evidence="5 6">NIES-4479</strain>
    </source>
</reference>
<dbReference type="InterPro" id="IPR031101">
    <property type="entry name" value="Ctr9"/>
</dbReference>
<feature type="compositionally biased region" description="Basic and acidic residues" evidence="4">
    <location>
        <begin position="1031"/>
        <end position="1051"/>
    </location>
</feature>
<feature type="repeat" description="TPR" evidence="3">
    <location>
        <begin position="891"/>
        <end position="924"/>
    </location>
</feature>
<feature type="compositionally biased region" description="Basic and acidic residues" evidence="4">
    <location>
        <begin position="526"/>
        <end position="536"/>
    </location>
</feature>
<feature type="compositionally biased region" description="Acidic residues" evidence="4">
    <location>
        <begin position="586"/>
        <end position="608"/>
    </location>
</feature>
<sequence>MADRIYVPVVDSNEVVVIDLSQVPDNAEELLDLLVSEAAPLSTWFDCARAYLQQGRLDGFDLIYETATSEETAVEVERYFGQKPTFERIQFFTARAGVLIAQARDEKTPDSKARLLSEARKLITQAGTLDQNEQLVHLTSGLHYLARGDLQNASRDFKRAATSRHNGRTNVIGYLAVAGLAYQQQQYKEALSYYRAALREFPGPGCPAEVRLGIAACAFKLGDLVTARAAYRRVLALDPDCADAYLGLAVLAASDANVQQGLADCLRHLLTAFQLQPSHVGVLTHLAHYCLLQGSADKAEALARAALEGAEALPAAAGGAAADGPRAEAMTLLARALHAQGRVDEARAEYAKACALDKRSPLPRLGMAQTYCSAGQLVNAATELEEALKAAPAFYDALKILGQLLPALNRDGGSAAAASTRGSASASGAGAAAGDGSSGGRLAATVSMLKDATSKQPADADMWEMLGELLAPTDPAGALAAYKKALDAHGAVQAEIDKRRAAAAERAAARRAAAEARRLERRERRAAREEARAARREAKRARQGQRRQGADVDMDNLFGSDDEEDGEEEGAGREEEEERAAAADEAAAEEAEREEEAAQLAEEAEEASIPDHQVPARLLNNAAVLHYRAGEVGGAMSLLQRALAAMSRGADGCGGVSSHMHLATLTFNRARLMEASGEYKAATQLYKDVLSEHPTYIDCYLRLACIARAKGNHKEALRYAQSALDAEGGHADALALMSQLHMERRDYEAAGRTLIQLLQDGGSKRDVYGRIGYANTYLCTAPRDRRDDSAMKAEARFSKALDEYRSVLEADPRNVWAANGCGAALAELGYLDAAQSIFSEVYASMALSDGFLTIPDVLINLANVHLARCDYQDAVHLYRTALDKLEHKHHPQVLLYLARALYDSNKLNEAQSCLKRAIHLAPTDYKLRFNYALTMQEWAVRSFRKERPPGDPSKLPDLQRAELLLKEAHRHYEHLKVLGRERSGLDEVKLTAHVNFCAAQLQKTPDLLDAAIKEDYEARLRRHEQIKMREAAEAERQAEELRKQAEEEEARRRRNAMARAAQEKLEMRKAEWRQQAELMADMEGDGAGREGGRKRRRGEGGGAGGKKRKDKGGRGKGGRDDVFGDEEEEAAVGTEPGEDEPDYDEARRAAGLASDGEEDGEAAGLADEDGGGRSAGKRRRQRLRAAAAADDDGGADATAGLEDVEDEPGGGAAGGAGEAAGGGGEGEEELHDAVAANDGDGGEDGAERSGGGVGGGRRGRRGAAALEDEDEEGGGGAGEGAEGGAGGGGGGTEGEPNPQNLHRDLFGDEDEDE</sequence>
<protein>
    <submittedName>
        <fullName evidence="5">Uncharacterized protein</fullName>
    </submittedName>
</protein>